<feature type="compositionally biased region" description="Basic and acidic residues" evidence="3">
    <location>
        <begin position="450"/>
        <end position="467"/>
    </location>
</feature>
<dbReference type="GO" id="GO:0008270">
    <property type="term" value="F:zinc ion binding"/>
    <property type="evidence" value="ECO:0007669"/>
    <property type="project" value="UniProtKB-KW"/>
</dbReference>
<dbReference type="GO" id="GO:0000993">
    <property type="term" value="F:RNA polymerase II complex binding"/>
    <property type="evidence" value="ECO:0007669"/>
    <property type="project" value="InterPro"/>
</dbReference>
<evidence type="ECO:0000313" key="7">
    <source>
        <dbReference type="Proteomes" id="UP001054252"/>
    </source>
</evidence>
<feature type="domain" description="CID" evidence="5">
    <location>
        <begin position="73"/>
        <end position="201"/>
    </location>
</feature>
<feature type="region of interest" description="Disordered" evidence="3">
    <location>
        <begin position="807"/>
        <end position="828"/>
    </location>
</feature>
<dbReference type="FunFam" id="1.25.40.90:FF:000023">
    <property type="entry name" value="polyadenylation and cleavage factor homolog 4"/>
    <property type="match status" value="1"/>
</dbReference>
<dbReference type="InterPro" id="IPR006569">
    <property type="entry name" value="CID_dom"/>
</dbReference>
<feature type="compositionally biased region" description="Polar residues" evidence="3">
    <location>
        <begin position="468"/>
        <end position="477"/>
    </location>
</feature>
<proteinExistence type="predicted"/>
<protein>
    <submittedName>
        <fullName evidence="6">Uncharacterized protein</fullName>
    </submittedName>
</protein>
<dbReference type="SMART" id="SM00582">
    <property type="entry name" value="RPR"/>
    <property type="match status" value="1"/>
</dbReference>
<dbReference type="EMBL" id="BPVZ01000123">
    <property type="protein sequence ID" value="GKV37547.1"/>
    <property type="molecule type" value="Genomic_DNA"/>
</dbReference>
<dbReference type="GO" id="GO:0005737">
    <property type="term" value="C:cytoplasm"/>
    <property type="evidence" value="ECO:0007669"/>
    <property type="project" value="TreeGrafter"/>
</dbReference>
<evidence type="ECO:0000313" key="6">
    <source>
        <dbReference type="EMBL" id="GKV37547.1"/>
    </source>
</evidence>
<dbReference type="InterPro" id="IPR057242">
    <property type="entry name" value="PCFS4-like"/>
</dbReference>
<name>A0AAV5LK47_9ROSI</name>
<dbReference type="PROSITE" id="PS50157">
    <property type="entry name" value="ZINC_FINGER_C2H2_2"/>
    <property type="match status" value="1"/>
</dbReference>
<feature type="region of interest" description="Disordered" evidence="3">
    <location>
        <begin position="1"/>
        <end position="75"/>
    </location>
</feature>
<keyword evidence="2" id="KW-0479">Metal-binding</keyword>
<organism evidence="6 7">
    <name type="scientific">Rubroshorea leprosula</name>
    <dbReference type="NCBI Taxonomy" id="152421"/>
    <lineage>
        <taxon>Eukaryota</taxon>
        <taxon>Viridiplantae</taxon>
        <taxon>Streptophyta</taxon>
        <taxon>Embryophyta</taxon>
        <taxon>Tracheophyta</taxon>
        <taxon>Spermatophyta</taxon>
        <taxon>Magnoliopsida</taxon>
        <taxon>eudicotyledons</taxon>
        <taxon>Gunneridae</taxon>
        <taxon>Pentapetalae</taxon>
        <taxon>rosids</taxon>
        <taxon>malvids</taxon>
        <taxon>Malvales</taxon>
        <taxon>Dipterocarpaceae</taxon>
        <taxon>Rubroshorea</taxon>
    </lineage>
</organism>
<feature type="compositionally biased region" description="Basic and acidic residues" evidence="3">
    <location>
        <begin position="1"/>
        <end position="23"/>
    </location>
</feature>
<dbReference type="Pfam" id="PF23228">
    <property type="entry name" value="zf_PCFS4"/>
    <property type="match status" value="1"/>
</dbReference>
<feature type="compositionally biased region" description="Polar residues" evidence="3">
    <location>
        <begin position="584"/>
        <end position="610"/>
    </location>
</feature>
<feature type="compositionally biased region" description="Polar residues" evidence="3">
    <location>
        <begin position="541"/>
        <end position="560"/>
    </location>
</feature>
<dbReference type="PROSITE" id="PS51391">
    <property type="entry name" value="CID"/>
    <property type="match status" value="1"/>
</dbReference>
<feature type="region of interest" description="Disordered" evidence="3">
    <location>
        <begin position="324"/>
        <end position="377"/>
    </location>
</feature>
<keyword evidence="2" id="KW-0862">Zinc</keyword>
<dbReference type="Pfam" id="PF04818">
    <property type="entry name" value="CID"/>
    <property type="match status" value="1"/>
</dbReference>
<feature type="region of interest" description="Disordered" evidence="3">
    <location>
        <begin position="711"/>
        <end position="748"/>
    </location>
</feature>
<keyword evidence="1" id="KW-0507">mRNA processing</keyword>
<feature type="region of interest" description="Disordered" evidence="3">
    <location>
        <begin position="760"/>
        <end position="783"/>
    </location>
</feature>
<sequence>MENPRRPFDRSREPGLKKPRLLDDPGPNPNGRPFAQRPVGSVPAAVRFRGADLESNDPSRGGAYEPQPPPQQQHHELVSQYKTAIAELTFNSKPIITNLTIIAGENLFAAKSIAAIVCANILEVPSDQKLPSLYLLDSIVKNIGRDYIKYFAARLPEVFCKAYRQVDPSVHQSMRHLFGTWKGVFPPQPLQFIEKELGFASTTNGSSSGAATSRSDAQSQRPPHSIHVNPKYLERQRLQQSSRAKGILNDISGAMTDVKEDAERSGRAAIISTGRPWMDPSDKMNSLQHSHRDALSGSLHEKSITAAYGDYEYGSDLSQNSGLGIGRNGGRITDQGQDRPWYGTGSSVQETMSSQRNGVDVKPGLQNSSVSKPVNADPRLRAAQNIANRSNGGSPTSWKNSEEEEFMWDMHSRLSDQDVSIISSNSRKESWMPDEAEKLEFGNHLNKTKSIHEREASADSQLTERNDQNSYGSWMSPSCSLQESHNVDRSIHAAVSTINSVNPESYSATISRLTTSTGSSLARRGVRQQFGLSQVDNSGFNVLASSSPPRQSPMHQRSPSPSFPARHPHQQTQNLVEEDYPQARSLSQPDSKPSQFSGHLNTRSHNRSAIQASSASLPSFQSSQHVSQSLQSDYLKAEHSGETQKTRLPPISRFGASSKLGNMSDHLDPHAVEISGLSGTSSLLAAVMNSGILSKNAITSSQPNQSVFDLKQMPSQPFSHPSLPSGPPPTLPAASGAGGDSKALSNPASNDVVSVATNISQGKGEQPPLPPGRPPSSAQPAVKSKALNPISNLLSSLVSKGLISASKTESQSVPPLQMPTQLQDKSPGISTSCSLPVSLVSVSSDTPCSSTKDDVVLTEPAANSSSSLSQSSTIDMENLIGLEFRPEVIREFHSSVVNALLDDLPHQCSLCALRLKLKEQLDRHLEWHAMRNPNADEVIGPLRRWYASSGDWIAGKPGQLKFEPAGCVLQSQKTMEKGEPMVPADENQCACILCGELFEDYFSQERGEWMFNGAVYMTIPTKDGDVGTLDESAAKGPIVHSNCISESSLHDLGLATGVKTEKDV</sequence>
<feature type="region of interest" description="Disordered" evidence="3">
    <location>
        <begin position="442"/>
        <end position="477"/>
    </location>
</feature>
<feature type="region of interest" description="Disordered" evidence="3">
    <location>
        <begin position="541"/>
        <end position="662"/>
    </location>
</feature>
<dbReference type="InterPro" id="IPR013087">
    <property type="entry name" value="Znf_C2H2_type"/>
</dbReference>
<dbReference type="InterPro" id="IPR008942">
    <property type="entry name" value="ENTH_VHS"/>
</dbReference>
<feature type="region of interest" description="Disordered" evidence="3">
    <location>
        <begin position="203"/>
        <end position="228"/>
    </location>
</feature>
<evidence type="ECO:0000256" key="2">
    <source>
        <dbReference type="PROSITE-ProRule" id="PRU00042"/>
    </source>
</evidence>
<evidence type="ECO:0000259" key="4">
    <source>
        <dbReference type="PROSITE" id="PS50157"/>
    </source>
</evidence>
<feature type="compositionally biased region" description="Basic and acidic residues" evidence="3">
    <location>
        <begin position="635"/>
        <end position="645"/>
    </location>
</feature>
<dbReference type="InterPro" id="IPR045154">
    <property type="entry name" value="PCF11-like"/>
</dbReference>
<feature type="compositionally biased region" description="Low complexity" evidence="3">
    <location>
        <begin position="611"/>
        <end position="632"/>
    </location>
</feature>
<dbReference type="PANTHER" id="PTHR15921">
    <property type="entry name" value="PRE-MRNA CLEAVAGE COMPLEX II"/>
    <property type="match status" value="1"/>
</dbReference>
<dbReference type="AlphaFoldDB" id="A0AAV5LK47"/>
<dbReference type="GO" id="GO:0003729">
    <property type="term" value="F:mRNA binding"/>
    <property type="evidence" value="ECO:0007669"/>
    <property type="project" value="InterPro"/>
</dbReference>
<accession>A0AAV5LK47</accession>
<comment type="caution">
    <text evidence="6">The sequence shown here is derived from an EMBL/GenBank/DDBJ whole genome shotgun (WGS) entry which is preliminary data.</text>
</comment>
<dbReference type="InterPro" id="IPR047415">
    <property type="entry name" value="Pcf11_CID"/>
</dbReference>
<feature type="domain" description="C2H2-type" evidence="4">
    <location>
        <begin position="906"/>
        <end position="933"/>
    </location>
</feature>
<dbReference type="GO" id="GO:0031124">
    <property type="term" value="P:mRNA 3'-end processing"/>
    <property type="evidence" value="ECO:0007669"/>
    <property type="project" value="InterPro"/>
</dbReference>
<dbReference type="CDD" id="cd16982">
    <property type="entry name" value="CID_Pcf11"/>
    <property type="match status" value="1"/>
</dbReference>
<dbReference type="GO" id="GO:0005849">
    <property type="term" value="C:mRNA cleavage factor complex"/>
    <property type="evidence" value="ECO:0007669"/>
    <property type="project" value="TreeGrafter"/>
</dbReference>
<reference evidence="6 7" key="1">
    <citation type="journal article" date="2021" name="Commun. Biol.">
        <title>The genome of Shorea leprosula (Dipterocarpaceae) highlights the ecological relevance of drought in aseasonal tropical rainforests.</title>
        <authorList>
            <person name="Ng K.K.S."/>
            <person name="Kobayashi M.J."/>
            <person name="Fawcett J.A."/>
            <person name="Hatakeyama M."/>
            <person name="Paape T."/>
            <person name="Ng C.H."/>
            <person name="Ang C.C."/>
            <person name="Tnah L.H."/>
            <person name="Lee C.T."/>
            <person name="Nishiyama T."/>
            <person name="Sese J."/>
            <person name="O'Brien M.J."/>
            <person name="Copetti D."/>
            <person name="Mohd Noor M.I."/>
            <person name="Ong R.C."/>
            <person name="Putra M."/>
            <person name="Sireger I.Z."/>
            <person name="Indrioko S."/>
            <person name="Kosugi Y."/>
            <person name="Izuno A."/>
            <person name="Isagi Y."/>
            <person name="Lee S.L."/>
            <person name="Shimizu K.K."/>
        </authorList>
    </citation>
    <scope>NUCLEOTIDE SEQUENCE [LARGE SCALE GENOMIC DNA]</scope>
    <source>
        <strain evidence="6">214</strain>
    </source>
</reference>
<evidence type="ECO:0000256" key="3">
    <source>
        <dbReference type="SAM" id="MobiDB-lite"/>
    </source>
</evidence>
<keyword evidence="2" id="KW-0863">Zinc-finger</keyword>
<dbReference type="GO" id="GO:0006369">
    <property type="term" value="P:termination of RNA polymerase II transcription"/>
    <property type="evidence" value="ECO:0007669"/>
    <property type="project" value="InterPro"/>
</dbReference>
<keyword evidence="7" id="KW-1185">Reference proteome</keyword>
<feature type="compositionally biased region" description="Polar residues" evidence="3">
    <location>
        <begin position="344"/>
        <end position="357"/>
    </location>
</feature>
<evidence type="ECO:0000259" key="5">
    <source>
        <dbReference type="PROSITE" id="PS51391"/>
    </source>
</evidence>
<feature type="compositionally biased region" description="Low complexity" evidence="3">
    <location>
        <begin position="203"/>
        <end position="215"/>
    </location>
</feature>
<gene>
    <name evidence="6" type="ORF">SLEP1_g45569</name>
</gene>
<dbReference type="PANTHER" id="PTHR15921:SF3">
    <property type="entry name" value="PRE-MRNA CLEAVAGE COMPLEX 2 PROTEIN PCF11"/>
    <property type="match status" value="1"/>
</dbReference>
<dbReference type="SUPFAM" id="SSF48464">
    <property type="entry name" value="ENTH/VHS domain"/>
    <property type="match status" value="1"/>
</dbReference>
<evidence type="ECO:0000256" key="1">
    <source>
        <dbReference type="ARBA" id="ARBA00022664"/>
    </source>
</evidence>
<feature type="compositionally biased region" description="Polar residues" evidence="3">
    <location>
        <begin position="807"/>
        <end position="824"/>
    </location>
</feature>
<dbReference type="Proteomes" id="UP001054252">
    <property type="component" value="Unassembled WGS sequence"/>
</dbReference>
<dbReference type="Gene3D" id="1.25.40.90">
    <property type="match status" value="1"/>
</dbReference>
<dbReference type="PROSITE" id="PS00028">
    <property type="entry name" value="ZINC_FINGER_C2H2_1"/>
    <property type="match status" value="1"/>
</dbReference>